<keyword evidence="2" id="KW-0677">Repeat</keyword>
<evidence type="ECO:0000313" key="5">
    <source>
        <dbReference type="Proteomes" id="UP001279734"/>
    </source>
</evidence>
<organism evidence="4 5">
    <name type="scientific">Nepenthes gracilis</name>
    <name type="common">Slender pitcher plant</name>
    <dbReference type="NCBI Taxonomy" id="150966"/>
    <lineage>
        <taxon>Eukaryota</taxon>
        <taxon>Viridiplantae</taxon>
        <taxon>Streptophyta</taxon>
        <taxon>Embryophyta</taxon>
        <taxon>Tracheophyta</taxon>
        <taxon>Spermatophyta</taxon>
        <taxon>Magnoliopsida</taxon>
        <taxon>eudicotyledons</taxon>
        <taxon>Gunneridae</taxon>
        <taxon>Pentapetalae</taxon>
        <taxon>Caryophyllales</taxon>
        <taxon>Nepenthaceae</taxon>
        <taxon>Nepenthes</taxon>
    </lineage>
</organism>
<dbReference type="SUPFAM" id="SSF50978">
    <property type="entry name" value="WD40 repeat-like"/>
    <property type="match status" value="1"/>
</dbReference>
<keyword evidence="5" id="KW-1185">Reference proteome</keyword>
<name>A0AAD3P6T9_NEPGR</name>
<dbReference type="InterPro" id="IPR036322">
    <property type="entry name" value="WD40_repeat_dom_sf"/>
</dbReference>
<dbReference type="Pfam" id="PF00400">
    <property type="entry name" value="WD40"/>
    <property type="match status" value="2"/>
</dbReference>
<evidence type="ECO:0000256" key="3">
    <source>
        <dbReference type="PROSITE-ProRule" id="PRU00221"/>
    </source>
</evidence>
<dbReference type="EMBL" id="BSYO01000001">
    <property type="protein sequence ID" value="GMG98823.1"/>
    <property type="molecule type" value="Genomic_DNA"/>
</dbReference>
<dbReference type="GO" id="GO:0080008">
    <property type="term" value="C:Cul4-RING E3 ubiquitin ligase complex"/>
    <property type="evidence" value="ECO:0007669"/>
    <property type="project" value="TreeGrafter"/>
</dbReference>
<comment type="caution">
    <text evidence="4">The sequence shown here is derived from an EMBL/GenBank/DDBJ whole genome shotgun (WGS) entry which is preliminary data.</text>
</comment>
<accession>A0AAD3P6T9</accession>
<feature type="repeat" description="WD" evidence="3">
    <location>
        <begin position="63"/>
        <end position="104"/>
    </location>
</feature>
<evidence type="ECO:0000256" key="1">
    <source>
        <dbReference type="ARBA" id="ARBA00022574"/>
    </source>
</evidence>
<keyword evidence="1 3" id="KW-0853">WD repeat</keyword>
<dbReference type="GO" id="GO:0005737">
    <property type="term" value="C:cytoplasm"/>
    <property type="evidence" value="ECO:0007669"/>
    <property type="project" value="TreeGrafter"/>
</dbReference>
<protein>
    <submittedName>
        <fullName evidence="4">Uncharacterized protein</fullName>
    </submittedName>
</protein>
<dbReference type="InterPro" id="IPR001680">
    <property type="entry name" value="WD40_rpt"/>
</dbReference>
<dbReference type="AlphaFoldDB" id="A0AAD3P6T9"/>
<dbReference type="PROSITE" id="PS50082">
    <property type="entry name" value="WD_REPEATS_2"/>
    <property type="match status" value="1"/>
</dbReference>
<dbReference type="PROSITE" id="PS50294">
    <property type="entry name" value="WD_REPEATS_REGION"/>
    <property type="match status" value="1"/>
</dbReference>
<dbReference type="InterPro" id="IPR015943">
    <property type="entry name" value="WD40/YVTN_repeat-like_dom_sf"/>
</dbReference>
<proteinExistence type="predicted"/>
<dbReference type="SMART" id="SM00320">
    <property type="entry name" value="WD40"/>
    <property type="match status" value="3"/>
</dbReference>
<evidence type="ECO:0000256" key="2">
    <source>
        <dbReference type="ARBA" id="ARBA00022737"/>
    </source>
</evidence>
<dbReference type="Gene3D" id="2.130.10.10">
    <property type="entry name" value="YVTN repeat-like/Quinoprotein amine dehydrogenase"/>
    <property type="match status" value="1"/>
</dbReference>
<reference evidence="4" key="1">
    <citation type="submission" date="2023-05" db="EMBL/GenBank/DDBJ databases">
        <title>Nepenthes gracilis genome sequencing.</title>
        <authorList>
            <person name="Fukushima K."/>
        </authorList>
    </citation>
    <scope>NUCLEOTIDE SEQUENCE</scope>
    <source>
        <strain evidence="4">SING2019-196</strain>
    </source>
</reference>
<evidence type="ECO:0000313" key="4">
    <source>
        <dbReference type="EMBL" id="GMG98823.1"/>
    </source>
</evidence>
<dbReference type="PANTHER" id="PTHR15574:SF65">
    <property type="entry name" value="TRANSDUCIN_WD40 REPEAT-LIKE SUPERFAMILY PROTEIN"/>
    <property type="match status" value="1"/>
</dbReference>
<dbReference type="InterPro" id="IPR045151">
    <property type="entry name" value="DCAF8"/>
</dbReference>
<dbReference type="Proteomes" id="UP001279734">
    <property type="component" value="Unassembled WGS sequence"/>
</dbReference>
<sequence length="216" mass="24225">METEASTLHSSGEMTIPLIFNPMFDWFSEGCRRETGLIHPRSFTRRVSASEGHVTRLNLYGKLVGHEGCVNAVEFDSSGELLVSGSDDRQVMFWNWASKSRKLSYHSGHLNNIYQTKIMPFTDDQKIVTSAADGQVRLGQVLEGGHVDTEMLGKHEGGVFKLAVEPGSPFILYSCGLDGFVQHFDLRSNSTTKLVLFLVLRIQTLFKKNQLKVNRD</sequence>
<dbReference type="PANTHER" id="PTHR15574">
    <property type="entry name" value="WD REPEAT DOMAIN-CONTAINING FAMILY"/>
    <property type="match status" value="1"/>
</dbReference>
<gene>
    <name evidence="4" type="ORF">Nepgr_000663</name>
</gene>